<organism evidence="1 2">
    <name type="scientific">Flaviaesturariibacter amylovorans</name>
    <dbReference type="NCBI Taxonomy" id="1084520"/>
    <lineage>
        <taxon>Bacteria</taxon>
        <taxon>Pseudomonadati</taxon>
        <taxon>Bacteroidota</taxon>
        <taxon>Chitinophagia</taxon>
        <taxon>Chitinophagales</taxon>
        <taxon>Chitinophagaceae</taxon>
        <taxon>Flaviaestuariibacter</taxon>
    </lineage>
</organism>
<accession>A0ABP8H4X5</accession>
<reference evidence="2" key="1">
    <citation type="journal article" date="2019" name="Int. J. Syst. Evol. Microbiol.">
        <title>The Global Catalogue of Microorganisms (GCM) 10K type strain sequencing project: providing services to taxonomists for standard genome sequencing and annotation.</title>
        <authorList>
            <consortium name="The Broad Institute Genomics Platform"/>
            <consortium name="The Broad Institute Genome Sequencing Center for Infectious Disease"/>
            <person name="Wu L."/>
            <person name="Ma J."/>
        </authorList>
    </citation>
    <scope>NUCLEOTIDE SEQUENCE [LARGE SCALE GENOMIC DNA]</scope>
    <source>
        <strain evidence="2">JCM 17919</strain>
    </source>
</reference>
<comment type="caution">
    <text evidence="1">The sequence shown here is derived from an EMBL/GenBank/DDBJ whole genome shotgun (WGS) entry which is preliminary data.</text>
</comment>
<proteinExistence type="predicted"/>
<dbReference type="Proteomes" id="UP001501725">
    <property type="component" value="Unassembled WGS sequence"/>
</dbReference>
<sequence>MKLMPEWIEMNAELADLSRQFADGVRSKRSLSQLKELNSRIVALLQKMKKYREQFGEILGTQDPGSKL</sequence>
<dbReference type="RefSeq" id="WP_345256394.1">
    <property type="nucleotide sequence ID" value="NZ_BAABGY010000008.1"/>
</dbReference>
<dbReference type="EMBL" id="BAABGY010000008">
    <property type="protein sequence ID" value="GAA4334259.1"/>
    <property type="molecule type" value="Genomic_DNA"/>
</dbReference>
<protein>
    <submittedName>
        <fullName evidence="1">Uncharacterized protein</fullName>
    </submittedName>
</protein>
<name>A0ABP8H4X5_9BACT</name>
<evidence type="ECO:0000313" key="2">
    <source>
        <dbReference type="Proteomes" id="UP001501725"/>
    </source>
</evidence>
<gene>
    <name evidence="1" type="ORF">GCM10023184_28150</name>
</gene>
<evidence type="ECO:0000313" key="1">
    <source>
        <dbReference type="EMBL" id="GAA4334259.1"/>
    </source>
</evidence>
<keyword evidence="2" id="KW-1185">Reference proteome</keyword>